<sequence>MFPLPDSYASFKIKRLLNFRSRRISVQSLQTQFPNFIGAEAEPPRVARYAVNEAMIRNWVEAHDDRNSIYVDAEAARSTGRRDVVCPPAMISTWVMAGYRRYRQVQQLRADGASEDFAYSRLLGLLDEAGYTSVVATNVEQEYFAELSPGDHVTAYFTIEAISPFKQTALGHGCFITLFKKYVDQDGKTLVEERFRLLRFKPDAQTDTKPEAQEVIA</sequence>
<evidence type="ECO:0000259" key="1">
    <source>
        <dbReference type="Pfam" id="PF13452"/>
    </source>
</evidence>
<reference evidence="3" key="1">
    <citation type="submission" date="2005-03" db="EMBL/GenBank/DDBJ databases">
        <title>Comparison of the complete genome sequences of Rhodococcus erythropolis PR4 and Rhodococcus opacus B4.</title>
        <authorList>
            <person name="Takarada H."/>
            <person name="Sekine M."/>
            <person name="Hosoyama A."/>
            <person name="Yamada R."/>
            <person name="Fujisawa T."/>
            <person name="Omata S."/>
            <person name="Shimizu A."/>
            <person name="Tsukatani N."/>
            <person name="Tanikawa S."/>
            <person name="Fujita N."/>
            <person name="Harayama S."/>
        </authorList>
    </citation>
    <scope>NUCLEOTIDE SEQUENCE [LARGE SCALE GENOMIC DNA]</scope>
    <source>
        <strain evidence="3">PR4 / NBRC 100887</strain>
    </source>
</reference>
<gene>
    <name evidence="2" type="ordered locus">RER_03950</name>
</gene>
<organism evidence="2 3">
    <name type="scientific">Rhodococcus erythropolis (strain PR4 / NBRC 100887)</name>
    <dbReference type="NCBI Taxonomy" id="234621"/>
    <lineage>
        <taxon>Bacteria</taxon>
        <taxon>Bacillati</taxon>
        <taxon>Actinomycetota</taxon>
        <taxon>Actinomycetes</taxon>
        <taxon>Mycobacteriales</taxon>
        <taxon>Nocardiaceae</taxon>
        <taxon>Rhodococcus</taxon>
        <taxon>Rhodococcus erythropolis group</taxon>
    </lineage>
</organism>
<name>C0ZN51_RHOE4</name>
<evidence type="ECO:0000313" key="2">
    <source>
        <dbReference type="EMBL" id="BAH31103.1"/>
    </source>
</evidence>
<dbReference type="HOGENOM" id="CLU_108896_0_0_11"/>
<reference evidence="2 3" key="2">
    <citation type="journal article" date="2006" name="Environ. Microbiol.">
        <title>Sequence analysis of three plasmids harboured in Rhodococcus erythropolis strain PR4.</title>
        <authorList>
            <person name="Sekine M."/>
            <person name="Tanikawa S."/>
            <person name="Omata S."/>
            <person name="Saito M."/>
            <person name="Fujisawa T."/>
            <person name="Tsukatani N."/>
            <person name="Tajima T."/>
            <person name="Sekigawa T."/>
            <person name="Kosugi H."/>
            <person name="Matsuo Y."/>
            <person name="Nishiko R."/>
            <person name="Imamura K."/>
            <person name="Ito M."/>
            <person name="Narita H."/>
            <person name="Tago S."/>
            <person name="Fujita N."/>
            <person name="Harayama S."/>
        </authorList>
    </citation>
    <scope>NUCLEOTIDE SEQUENCE [LARGE SCALE GENOMIC DNA]</scope>
    <source>
        <strain evidence="3">PR4 / NBRC 100887</strain>
    </source>
</reference>
<dbReference type="KEGG" id="rer:RER_03950"/>
<dbReference type="Pfam" id="PF13452">
    <property type="entry name" value="FAS1_DH_region"/>
    <property type="match status" value="1"/>
</dbReference>
<proteinExistence type="predicted"/>
<dbReference type="SUPFAM" id="SSF54637">
    <property type="entry name" value="Thioesterase/thiol ester dehydrase-isomerase"/>
    <property type="match status" value="1"/>
</dbReference>
<accession>C0ZN51</accession>
<protein>
    <recommendedName>
        <fullName evidence="1">FAS1-like dehydratase domain-containing protein</fullName>
    </recommendedName>
</protein>
<evidence type="ECO:0000313" key="3">
    <source>
        <dbReference type="Proteomes" id="UP000002204"/>
    </source>
</evidence>
<dbReference type="InterPro" id="IPR029069">
    <property type="entry name" value="HotDog_dom_sf"/>
</dbReference>
<dbReference type="Gene3D" id="3.10.129.10">
    <property type="entry name" value="Hotdog Thioesterase"/>
    <property type="match status" value="1"/>
</dbReference>
<dbReference type="eggNOG" id="COG2030">
    <property type="taxonomic scope" value="Bacteria"/>
</dbReference>
<dbReference type="EMBL" id="AP008957">
    <property type="protein sequence ID" value="BAH31103.1"/>
    <property type="molecule type" value="Genomic_DNA"/>
</dbReference>
<dbReference type="Proteomes" id="UP000002204">
    <property type="component" value="Chromosome"/>
</dbReference>
<dbReference type="InterPro" id="IPR039569">
    <property type="entry name" value="FAS1-like_DH_region"/>
</dbReference>
<dbReference type="AlphaFoldDB" id="C0ZN51"/>
<feature type="domain" description="FAS1-like dehydratase" evidence="1">
    <location>
        <begin position="37"/>
        <end position="192"/>
    </location>
</feature>